<organism evidence="2 3">
    <name type="scientific">Effusibacillus consociatus</name>
    <dbReference type="NCBI Taxonomy" id="1117041"/>
    <lineage>
        <taxon>Bacteria</taxon>
        <taxon>Bacillati</taxon>
        <taxon>Bacillota</taxon>
        <taxon>Bacilli</taxon>
        <taxon>Bacillales</taxon>
        <taxon>Alicyclobacillaceae</taxon>
        <taxon>Effusibacillus</taxon>
    </lineage>
</organism>
<feature type="transmembrane region" description="Helical" evidence="1">
    <location>
        <begin position="12"/>
        <end position="37"/>
    </location>
</feature>
<evidence type="ECO:0000313" key="2">
    <source>
        <dbReference type="EMBL" id="MFC4767986.1"/>
    </source>
</evidence>
<dbReference type="EMBL" id="JBHSHC010000096">
    <property type="protein sequence ID" value="MFC4767986.1"/>
    <property type="molecule type" value="Genomic_DNA"/>
</dbReference>
<proteinExistence type="predicted"/>
<keyword evidence="1" id="KW-1133">Transmembrane helix</keyword>
<keyword evidence="1" id="KW-0472">Membrane</keyword>
<evidence type="ECO:0000313" key="3">
    <source>
        <dbReference type="Proteomes" id="UP001596002"/>
    </source>
</evidence>
<evidence type="ECO:0008006" key="4">
    <source>
        <dbReference type="Google" id="ProtNLM"/>
    </source>
</evidence>
<evidence type="ECO:0000256" key="1">
    <source>
        <dbReference type="SAM" id="Phobius"/>
    </source>
</evidence>
<gene>
    <name evidence="2" type="ORF">ACFO8Q_11555</name>
</gene>
<name>A0ABV9Q0F2_9BACL</name>
<comment type="caution">
    <text evidence="2">The sequence shown here is derived from an EMBL/GenBank/DDBJ whole genome shotgun (WGS) entry which is preliminary data.</text>
</comment>
<accession>A0ABV9Q0F2</accession>
<sequence length="493" mass="54135">MRTVIATKGEKGSALVTILLVVLLTSILGVALLTVTLNGHKSVKASENQTKSRYLAEVGAKAGYWDLQQRLAHLHSSDWTDVTKEISSLSKDFRGSPAAPDPTKPDETYQYQLVLELPPKVEKPDQGLYIVSGYIEGTGTSQGKTSTVRIKVQISSLADVFRFAMSASDTIWLNGGVKINGDIYAKNKLALHEFAHFGLYKESIFPEVNGKISSGDVSSPIHSLYYIPEETISVPVLDVQLVNEYSIEGKHNVDQEGILIDSDRAKDYLNGSFQLTKIQEVTLPEIDFAKKREEIRTKAKTDSRYHYVTLADLLGNEHFTTYLIGSNTLQGTGPYNGIWYIYGDLVIDGNVEINGTFYVEGDVTIRNIHTNNPIPAAIVAKGSIHVYNNNQFQSSPAVLNAFLWTQQDDLALYGVISNLQINGGVIAKNIVLNGVRGNTSTGLGLLVFDEQTLDKPARLTITHDEKFVTNPPDGVPTITGLKVSQIGNWVLSY</sequence>
<reference evidence="3" key="1">
    <citation type="journal article" date="2019" name="Int. J. Syst. Evol. Microbiol.">
        <title>The Global Catalogue of Microorganisms (GCM) 10K type strain sequencing project: providing services to taxonomists for standard genome sequencing and annotation.</title>
        <authorList>
            <consortium name="The Broad Institute Genomics Platform"/>
            <consortium name="The Broad Institute Genome Sequencing Center for Infectious Disease"/>
            <person name="Wu L."/>
            <person name="Ma J."/>
        </authorList>
    </citation>
    <scope>NUCLEOTIDE SEQUENCE [LARGE SCALE GENOMIC DNA]</scope>
    <source>
        <strain evidence="3">WYCCWR 12678</strain>
    </source>
</reference>
<dbReference type="Proteomes" id="UP001596002">
    <property type="component" value="Unassembled WGS sequence"/>
</dbReference>
<keyword evidence="3" id="KW-1185">Reference proteome</keyword>
<keyword evidence="1" id="KW-0812">Transmembrane</keyword>
<protein>
    <recommendedName>
        <fullName evidence="4">Type 4 fimbrial biogenesis protein PilX N-terminal domain-containing protein</fullName>
    </recommendedName>
</protein>